<name>A0A6A7KC56_9FIRM</name>
<evidence type="ECO:0000313" key="3">
    <source>
        <dbReference type="Proteomes" id="UP000440004"/>
    </source>
</evidence>
<gene>
    <name evidence="2" type="ORF">GC105_13930</name>
</gene>
<evidence type="ECO:0008006" key="4">
    <source>
        <dbReference type="Google" id="ProtNLM"/>
    </source>
</evidence>
<sequence>MSDRVYIIIIVGSVIYTLLRIIKKELDINRRKGKEIVKLNKHMNRFLLSLFWLVLFFIWSIQLIHSFHSINEGYIFYQANFLFICTWTIIAFCNTIINFHLGWHNDAIYQDGISINGKVLNWSKISDYNWSNKYKKKLITKGEFYDLTLILSKYTLLKLNREANLTVNEKDWELIDGILKDYRNKRLSPPV</sequence>
<feature type="transmembrane region" description="Helical" evidence="1">
    <location>
        <begin position="43"/>
        <end position="62"/>
    </location>
</feature>
<organism evidence="2 3">
    <name type="scientific">Alkalibaculum sporogenes</name>
    <dbReference type="NCBI Taxonomy" id="2655001"/>
    <lineage>
        <taxon>Bacteria</taxon>
        <taxon>Bacillati</taxon>
        <taxon>Bacillota</taxon>
        <taxon>Clostridia</taxon>
        <taxon>Eubacteriales</taxon>
        <taxon>Eubacteriaceae</taxon>
        <taxon>Alkalibaculum</taxon>
    </lineage>
</organism>
<evidence type="ECO:0000256" key="1">
    <source>
        <dbReference type="SAM" id="Phobius"/>
    </source>
</evidence>
<dbReference type="EMBL" id="WHNX01000030">
    <property type="protein sequence ID" value="MPW26881.1"/>
    <property type="molecule type" value="Genomic_DNA"/>
</dbReference>
<feature type="transmembrane region" description="Helical" evidence="1">
    <location>
        <begin position="6"/>
        <end position="22"/>
    </location>
</feature>
<evidence type="ECO:0000313" key="2">
    <source>
        <dbReference type="EMBL" id="MPW26881.1"/>
    </source>
</evidence>
<comment type="caution">
    <text evidence="2">The sequence shown here is derived from an EMBL/GenBank/DDBJ whole genome shotgun (WGS) entry which is preliminary data.</text>
</comment>
<proteinExistence type="predicted"/>
<keyword evidence="3" id="KW-1185">Reference proteome</keyword>
<keyword evidence="1" id="KW-1133">Transmembrane helix</keyword>
<dbReference type="AlphaFoldDB" id="A0A6A7KC56"/>
<accession>A0A6A7KC56</accession>
<reference evidence="2 3" key="1">
    <citation type="submission" date="2019-10" db="EMBL/GenBank/DDBJ databases">
        <title>Alkalibaculum tamaniensis sp.nov., a new alkaliphilic acetogen, isolated on methoxylated aromatics from a mud volcano.</title>
        <authorList>
            <person name="Khomyakova M.A."/>
            <person name="Merkel A.Y."/>
            <person name="Bonch-Osmolovskaya E.A."/>
            <person name="Slobodkin A.I."/>
        </authorList>
    </citation>
    <scope>NUCLEOTIDE SEQUENCE [LARGE SCALE GENOMIC DNA]</scope>
    <source>
        <strain evidence="2 3">M08DMB</strain>
    </source>
</reference>
<dbReference type="Proteomes" id="UP000440004">
    <property type="component" value="Unassembled WGS sequence"/>
</dbReference>
<feature type="transmembrane region" description="Helical" evidence="1">
    <location>
        <begin position="74"/>
        <end position="97"/>
    </location>
</feature>
<protein>
    <recommendedName>
        <fullName evidence="4">DUF5673 domain-containing protein</fullName>
    </recommendedName>
</protein>
<dbReference type="RefSeq" id="WP_152805999.1">
    <property type="nucleotide sequence ID" value="NZ_WHNX01000030.1"/>
</dbReference>
<keyword evidence="1" id="KW-0472">Membrane</keyword>
<keyword evidence="1" id="KW-0812">Transmembrane</keyword>